<proteinExistence type="predicted"/>
<keyword evidence="2" id="KW-1185">Reference proteome</keyword>
<comment type="caution">
    <text evidence="1">The sequence shown here is derived from an EMBL/GenBank/DDBJ whole genome shotgun (WGS) entry which is preliminary data.</text>
</comment>
<organism evidence="1 2">
    <name type="scientific">Pocillopora meandrina</name>
    <dbReference type="NCBI Taxonomy" id="46732"/>
    <lineage>
        <taxon>Eukaryota</taxon>
        <taxon>Metazoa</taxon>
        <taxon>Cnidaria</taxon>
        <taxon>Anthozoa</taxon>
        <taxon>Hexacorallia</taxon>
        <taxon>Scleractinia</taxon>
        <taxon>Astrocoeniina</taxon>
        <taxon>Pocilloporidae</taxon>
        <taxon>Pocillopora</taxon>
    </lineage>
</organism>
<evidence type="ECO:0000313" key="2">
    <source>
        <dbReference type="Proteomes" id="UP001159428"/>
    </source>
</evidence>
<evidence type="ECO:0000313" key="1">
    <source>
        <dbReference type="EMBL" id="CAH3031438.1"/>
    </source>
</evidence>
<gene>
    <name evidence="1" type="ORF">PMEA_00000136</name>
</gene>
<dbReference type="Proteomes" id="UP001159428">
    <property type="component" value="Unassembled WGS sequence"/>
</dbReference>
<dbReference type="AlphaFoldDB" id="A0AAU9VML3"/>
<protein>
    <submittedName>
        <fullName evidence="1">Uncharacterized protein</fullName>
    </submittedName>
</protein>
<accession>A0AAU9VML3</accession>
<reference evidence="1 2" key="1">
    <citation type="submission" date="2022-05" db="EMBL/GenBank/DDBJ databases">
        <authorList>
            <consortium name="Genoscope - CEA"/>
            <person name="William W."/>
        </authorList>
    </citation>
    <scope>NUCLEOTIDE SEQUENCE [LARGE SCALE GENOMIC DNA]</scope>
</reference>
<sequence>MNVNTVANETDFFKRERQNFKEEVSKHYWKKFWVIAILKTVHKKKGLEPSIHPFFSMQRLQYVDEMSYKLERALKEVKFNEIYDEWTKILRERGVYHPIWNHENMEFVKTMISGNNASRMLLEEILSFRTEELAFSYECMGFTHQDIDIIFDWMRITPDERFMAGLDEVDGVVIEKTT</sequence>
<name>A0AAU9VML3_9CNID</name>
<dbReference type="EMBL" id="CALNXJ010000001">
    <property type="protein sequence ID" value="CAH3031438.1"/>
    <property type="molecule type" value="Genomic_DNA"/>
</dbReference>